<evidence type="ECO:0000313" key="4">
    <source>
        <dbReference type="Proteomes" id="UP000270924"/>
    </source>
</evidence>
<name>A0A3P7DTA9_WUCBA</name>
<dbReference type="Gene3D" id="2.60.120.290">
    <property type="entry name" value="Spermadhesin, CUB domain"/>
    <property type="match status" value="1"/>
</dbReference>
<keyword evidence="1" id="KW-1015">Disulfide bond</keyword>
<dbReference type="SUPFAM" id="SSF49854">
    <property type="entry name" value="Spermadhesin, CUB domain"/>
    <property type="match status" value="1"/>
</dbReference>
<dbReference type="EMBL" id="UYWW01004054">
    <property type="protein sequence ID" value="VDM13241.1"/>
    <property type="molecule type" value="Genomic_DNA"/>
</dbReference>
<feature type="domain" description="CUB" evidence="2">
    <location>
        <begin position="43"/>
        <end position="103"/>
    </location>
</feature>
<evidence type="ECO:0000256" key="1">
    <source>
        <dbReference type="ARBA" id="ARBA00023157"/>
    </source>
</evidence>
<dbReference type="Proteomes" id="UP000270924">
    <property type="component" value="Unassembled WGS sequence"/>
</dbReference>
<dbReference type="InterPro" id="IPR000859">
    <property type="entry name" value="CUB_dom"/>
</dbReference>
<proteinExistence type="predicted"/>
<dbReference type="OMA" id="SICECGC"/>
<dbReference type="OrthoDB" id="5795793at2759"/>
<dbReference type="AlphaFoldDB" id="A0A3P7DTA9"/>
<accession>A0A3P7DTA9</accession>
<dbReference type="PANTHER" id="PTHR39385:SF2">
    <property type="entry name" value="SLIT-LIKE 3 PROTEIN"/>
    <property type="match status" value="1"/>
</dbReference>
<dbReference type="InterPro" id="IPR035914">
    <property type="entry name" value="Sperma_CUB_dom_sf"/>
</dbReference>
<reference evidence="3 4" key="1">
    <citation type="submission" date="2018-11" db="EMBL/GenBank/DDBJ databases">
        <authorList>
            <consortium name="Pathogen Informatics"/>
        </authorList>
    </citation>
    <scope>NUCLEOTIDE SEQUENCE [LARGE SCALE GENOMIC DNA]</scope>
</reference>
<dbReference type="InParanoid" id="A0A3P7DTA9"/>
<organism evidence="3 4">
    <name type="scientific">Wuchereria bancrofti</name>
    <dbReference type="NCBI Taxonomy" id="6293"/>
    <lineage>
        <taxon>Eukaryota</taxon>
        <taxon>Metazoa</taxon>
        <taxon>Ecdysozoa</taxon>
        <taxon>Nematoda</taxon>
        <taxon>Chromadorea</taxon>
        <taxon>Rhabditida</taxon>
        <taxon>Spirurina</taxon>
        <taxon>Spiruromorpha</taxon>
        <taxon>Filarioidea</taxon>
        <taxon>Onchocercidae</taxon>
        <taxon>Wuchereria</taxon>
    </lineage>
</organism>
<keyword evidence="4" id="KW-1185">Reference proteome</keyword>
<dbReference type="Pfam" id="PF00431">
    <property type="entry name" value="CUB"/>
    <property type="match status" value="1"/>
</dbReference>
<evidence type="ECO:0000313" key="3">
    <source>
        <dbReference type="EMBL" id="VDM13241.1"/>
    </source>
</evidence>
<protein>
    <recommendedName>
        <fullName evidence="2">CUB domain-containing protein</fullName>
    </recommendedName>
</protein>
<gene>
    <name evidence="3" type="ORF">WBA_LOCUS6627</name>
</gene>
<evidence type="ECO:0000259" key="2">
    <source>
        <dbReference type="Pfam" id="PF00431"/>
    </source>
</evidence>
<sequence length="130" mass="15299">MMTWYHLTSDINRNTAHFEFDYKWKSICECGCLELKAKKGLWKQLTSLDYPDHYCNLMKCKYLITAPQGCIVDANITELALEPNEDVLAIFDGTNITDRRIKMFVSHFSFFVLPVELKFSQIYYEVPPKR</sequence>
<dbReference type="PANTHER" id="PTHR39385">
    <property type="entry name" value="PROTEIN CBG20422"/>
    <property type="match status" value="1"/>
</dbReference>